<evidence type="ECO:0000313" key="5">
    <source>
        <dbReference type="Proteomes" id="UP001166251"/>
    </source>
</evidence>
<sequence>MKGTAIITAAFSALLVLTACQTTTVNEPTEPHIVIHSKQANQLINESSAIEVLGDGYHWSEGPVWVPKLNALLFSDVPNNIIYQWRPGVGVTEYLRPSGSTGIHLDASGQGSNGLMLDLNGQLILCQHGDRRVARMAAPLDQPAAEFQTLASLYQGKRFNSPNDLAQSKDGTIWFTDPPYGLPKGQTDTAHKELDYHGVFRLDMNGDVRLVHQHLTRPNGVALSPDDKTLYVANSDDKFAVWKAWDIQTDGNLANERVLFDATPLTATGPGKPDGLKVHPSGVLFATGPGGVLLISPTGEHLATIRTITPSANVAFNSDYSILFITSANRLLKVELLP</sequence>
<dbReference type="PROSITE" id="PS51257">
    <property type="entry name" value="PROKAR_LIPOPROTEIN"/>
    <property type="match status" value="1"/>
</dbReference>
<keyword evidence="5" id="KW-1185">Reference proteome</keyword>
<dbReference type="Gene3D" id="2.120.10.30">
    <property type="entry name" value="TolB, C-terminal domain"/>
    <property type="match status" value="1"/>
</dbReference>
<organism evidence="4 5">
    <name type="scientific">Neiella holothuriorum</name>
    <dbReference type="NCBI Taxonomy" id="2870530"/>
    <lineage>
        <taxon>Bacteria</taxon>
        <taxon>Pseudomonadati</taxon>
        <taxon>Pseudomonadota</taxon>
        <taxon>Gammaproteobacteria</taxon>
        <taxon>Alteromonadales</taxon>
        <taxon>Echinimonadaceae</taxon>
        <taxon>Neiella</taxon>
    </lineage>
</organism>
<feature type="signal peptide" evidence="2">
    <location>
        <begin position="1"/>
        <end position="21"/>
    </location>
</feature>
<dbReference type="SUPFAM" id="SSF63829">
    <property type="entry name" value="Calcium-dependent phosphotriesterase"/>
    <property type="match status" value="1"/>
</dbReference>
<reference evidence="4" key="1">
    <citation type="submission" date="2021-07" db="EMBL/GenBank/DDBJ databases">
        <title>Neiella marina sp. nov., isolated from the intestinal content of sea cucumber Apostichopus japonicus.</title>
        <authorList>
            <person name="Bai X."/>
        </authorList>
    </citation>
    <scope>NUCLEOTIDE SEQUENCE</scope>
    <source>
        <strain evidence="4">126</strain>
    </source>
</reference>
<dbReference type="InterPro" id="IPR011042">
    <property type="entry name" value="6-blade_b-propeller_TolB-like"/>
</dbReference>
<dbReference type="EMBL" id="JAHZSS010000003">
    <property type="protein sequence ID" value="MBW8190149.1"/>
    <property type="molecule type" value="Genomic_DNA"/>
</dbReference>
<protein>
    <submittedName>
        <fullName evidence="4">SMP-30/gluconolactonase/LRE family protein</fullName>
    </submittedName>
</protein>
<comment type="caution">
    <text evidence="4">The sequence shown here is derived from an EMBL/GenBank/DDBJ whole genome shotgun (WGS) entry which is preliminary data.</text>
</comment>
<dbReference type="Proteomes" id="UP001166251">
    <property type="component" value="Unassembled WGS sequence"/>
</dbReference>
<accession>A0ABS7ECT9</accession>
<evidence type="ECO:0000313" key="4">
    <source>
        <dbReference type="EMBL" id="MBW8190149.1"/>
    </source>
</evidence>
<dbReference type="InterPro" id="IPR013658">
    <property type="entry name" value="SGL"/>
</dbReference>
<dbReference type="InterPro" id="IPR051262">
    <property type="entry name" value="SMP-30/CGR1_Lactonase"/>
</dbReference>
<gene>
    <name evidence="4" type="ORF">K0504_03795</name>
</gene>
<proteinExistence type="predicted"/>
<keyword evidence="2" id="KW-0732">Signal</keyword>
<evidence type="ECO:0000256" key="1">
    <source>
        <dbReference type="ARBA" id="ARBA00022801"/>
    </source>
</evidence>
<keyword evidence="1" id="KW-0378">Hydrolase</keyword>
<name>A0ABS7ECT9_9GAMM</name>
<dbReference type="Pfam" id="PF08450">
    <property type="entry name" value="SGL"/>
    <property type="match status" value="1"/>
</dbReference>
<dbReference type="PANTHER" id="PTHR47572:SF4">
    <property type="entry name" value="LACTONASE DRP35"/>
    <property type="match status" value="1"/>
</dbReference>
<feature type="chain" id="PRO_5047253043" evidence="2">
    <location>
        <begin position="22"/>
        <end position="338"/>
    </location>
</feature>
<evidence type="ECO:0000259" key="3">
    <source>
        <dbReference type="Pfam" id="PF08450"/>
    </source>
</evidence>
<dbReference type="RefSeq" id="WP_220102835.1">
    <property type="nucleotide sequence ID" value="NZ_JAHZSS010000003.1"/>
</dbReference>
<feature type="domain" description="SMP-30/Gluconolactonase/LRE-like region" evidence="3">
    <location>
        <begin position="59"/>
        <end position="329"/>
    </location>
</feature>
<evidence type="ECO:0000256" key="2">
    <source>
        <dbReference type="SAM" id="SignalP"/>
    </source>
</evidence>
<dbReference type="PANTHER" id="PTHR47572">
    <property type="entry name" value="LIPOPROTEIN-RELATED"/>
    <property type="match status" value="1"/>
</dbReference>